<dbReference type="EMBL" id="CP089983">
    <property type="protein sequence ID" value="WXB03834.1"/>
    <property type="molecule type" value="Genomic_DNA"/>
</dbReference>
<evidence type="ECO:0000313" key="2">
    <source>
        <dbReference type="EMBL" id="WXB03834.1"/>
    </source>
</evidence>
<dbReference type="Gene3D" id="3.40.630.30">
    <property type="match status" value="1"/>
</dbReference>
<keyword evidence="2" id="KW-0012">Acyltransferase</keyword>
<reference evidence="2" key="1">
    <citation type="submission" date="2021-12" db="EMBL/GenBank/DDBJ databases">
        <title>Discovery of the Pendulisporaceae a myxobacterial family with distinct sporulation behavior and unique specialized metabolism.</title>
        <authorList>
            <person name="Garcia R."/>
            <person name="Popoff A."/>
            <person name="Bader C.D."/>
            <person name="Loehr J."/>
            <person name="Walesch S."/>
            <person name="Walt C."/>
            <person name="Boldt J."/>
            <person name="Bunk B."/>
            <person name="Haeckl F.J.F.P.J."/>
            <person name="Gunesch A.P."/>
            <person name="Birkelbach J."/>
            <person name="Nuebel U."/>
            <person name="Pietschmann T."/>
            <person name="Bach T."/>
            <person name="Mueller R."/>
        </authorList>
    </citation>
    <scope>NUCLEOTIDE SEQUENCE</scope>
    <source>
        <strain evidence="2">MSr11367</strain>
    </source>
</reference>
<dbReference type="InterPro" id="IPR000182">
    <property type="entry name" value="GNAT_dom"/>
</dbReference>
<feature type="domain" description="N-acetyltransferase" evidence="1">
    <location>
        <begin position="131"/>
        <end position="263"/>
    </location>
</feature>
<keyword evidence="3" id="KW-1185">Reference proteome</keyword>
<name>A0ABZ2KYT2_9BACT</name>
<dbReference type="GO" id="GO:0016746">
    <property type="term" value="F:acyltransferase activity"/>
    <property type="evidence" value="ECO:0007669"/>
    <property type="project" value="UniProtKB-KW"/>
</dbReference>
<dbReference type="Pfam" id="PF00583">
    <property type="entry name" value="Acetyltransf_1"/>
    <property type="match status" value="1"/>
</dbReference>
<dbReference type="RefSeq" id="WP_394833469.1">
    <property type="nucleotide sequence ID" value="NZ_CP089929.1"/>
</dbReference>
<protein>
    <submittedName>
        <fullName evidence="2">GNAT family N-acetyltransferase</fullName>
        <ecNumber evidence="2">2.3.1.-</ecNumber>
    </submittedName>
</protein>
<gene>
    <name evidence="2" type="ORF">LVJ94_43880</name>
</gene>
<dbReference type="EC" id="2.3.1.-" evidence="2"/>
<dbReference type="InterPro" id="IPR016181">
    <property type="entry name" value="Acyl_CoA_acyltransferase"/>
</dbReference>
<evidence type="ECO:0000259" key="1">
    <source>
        <dbReference type="PROSITE" id="PS51186"/>
    </source>
</evidence>
<dbReference type="SUPFAM" id="SSF55729">
    <property type="entry name" value="Acyl-CoA N-acyltransferases (Nat)"/>
    <property type="match status" value="1"/>
</dbReference>
<keyword evidence="2" id="KW-0808">Transferase</keyword>
<dbReference type="Proteomes" id="UP001374803">
    <property type="component" value="Chromosome"/>
</dbReference>
<sequence>MLGGSEDVVVREIVEGPRRALVHLPDMRRIERPGWFQLITPSFRQGGFNEVACSELAENEADAIIEATVGEYRRLGIKFRWLVGARTQPADLGSRLERAGLIRYTSCAMFVETPHPEVPFAAEKVSTADEVSIEEVDDAGLDLYTRVMATGWNVEAGPLENVHRRMMQEKERSQRFFLGRYQGRPAAAAGYLDLGRSAYLLGAVVLPDFRRHSLYRAIVAARLRDARARGLRLATSLARAETSAPILERMGFRTAERLSTYSG</sequence>
<dbReference type="PROSITE" id="PS51186">
    <property type="entry name" value="GNAT"/>
    <property type="match status" value="1"/>
</dbReference>
<organism evidence="2 3">
    <name type="scientific">Pendulispora rubella</name>
    <dbReference type="NCBI Taxonomy" id="2741070"/>
    <lineage>
        <taxon>Bacteria</taxon>
        <taxon>Pseudomonadati</taxon>
        <taxon>Myxococcota</taxon>
        <taxon>Myxococcia</taxon>
        <taxon>Myxococcales</taxon>
        <taxon>Sorangiineae</taxon>
        <taxon>Pendulisporaceae</taxon>
        <taxon>Pendulispora</taxon>
    </lineage>
</organism>
<accession>A0ABZ2KYT2</accession>
<evidence type="ECO:0000313" key="3">
    <source>
        <dbReference type="Proteomes" id="UP001374803"/>
    </source>
</evidence>
<proteinExistence type="predicted"/>